<dbReference type="GO" id="GO:0003700">
    <property type="term" value="F:DNA-binding transcription factor activity"/>
    <property type="evidence" value="ECO:0007669"/>
    <property type="project" value="InterPro"/>
</dbReference>
<feature type="region of interest" description="Disordered" evidence="7">
    <location>
        <begin position="161"/>
        <end position="186"/>
    </location>
</feature>
<feature type="coiled-coil region" evidence="6">
    <location>
        <begin position="34"/>
        <end position="79"/>
    </location>
</feature>
<comment type="subcellular location">
    <subcellularLocation>
        <location evidence="1">Nucleus</location>
    </subcellularLocation>
</comment>
<sequence>MASPSELSLECKPHSYSMLLKSFGDHPADQTRKLEETLSRLEEERLKIDAFKRELPLCMQLLTQAVENSRQQLQAYRANQGPRPVLEEFIPLKHSNSEGSEKSTNISDKANWMTSAQLWSQASDVTKPQSTITSTKEADIGFNVSPKLAFDNKLQRNNGGGAFLPFSKDRSSSSSSPTLRPLPELALVSTDKDLEDNKKCLEAENGVSCSRRSDNSGKIGNGGCGVIEPGKGGGSGSDGQQTNNNNNGSNTTTSSQTHRKARRCWSPDLHRRFVNALQMLGGSQVATPKQIRELMKVDGLTNDEVKSHLQKYRLHTRRPSPSPHTAGAPAPQLVLISGIWVPPEYASAAAAAHSGAQAIYSPHPASHAPPHYCAPPVPQDFYSAPTPAPAPPPPHHQLHHHTLHHQLHLYKAASQTHSSPESDARGVGGDRSESIEDGKSGSSSWKGDSSENGGDQRNVLAN</sequence>
<feature type="region of interest" description="Disordered" evidence="7">
    <location>
        <begin position="206"/>
        <end position="264"/>
    </location>
</feature>
<gene>
    <name evidence="10" type="primary">LOC107431689</name>
</gene>
<feature type="compositionally biased region" description="Basic and acidic residues" evidence="7">
    <location>
        <begin position="420"/>
        <end position="439"/>
    </location>
</feature>
<dbReference type="PROSITE" id="PS51294">
    <property type="entry name" value="HTH_MYB"/>
    <property type="match status" value="1"/>
</dbReference>
<dbReference type="KEGG" id="zju:107431689"/>
<evidence type="ECO:0000313" key="9">
    <source>
        <dbReference type="Proteomes" id="UP001652623"/>
    </source>
</evidence>
<feature type="compositionally biased region" description="Basic residues" evidence="7">
    <location>
        <begin position="396"/>
        <end position="408"/>
    </location>
</feature>
<protein>
    <submittedName>
        <fullName evidence="10">Myb family transcription factor EFM</fullName>
    </submittedName>
</protein>
<feature type="compositionally biased region" description="Pro residues" evidence="7">
    <location>
        <begin position="386"/>
        <end position="395"/>
    </location>
</feature>
<dbReference type="PANTHER" id="PTHR31003:SF19">
    <property type="entry name" value="MYB FAMILY TRANSCRIPTION FACTOR EFM"/>
    <property type="match status" value="1"/>
</dbReference>
<keyword evidence="3" id="KW-0238">DNA-binding</keyword>
<evidence type="ECO:0000256" key="1">
    <source>
        <dbReference type="ARBA" id="ARBA00004123"/>
    </source>
</evidence>
<dbReference type="Pfam" id="PF00249">
    <property type="entry name" value="Myb_DNA-binding"/>
    <property type="match status" value="1"/>
</dbReference>
<dbReference type="InterPro" id="IPR058673">
    <property type="entry name" value="HHO5-like_N"/>
</dbReference>
<evidence type="ECO:0000256" key="3">
    <source>
        <dbReference type="ARBA" id="ARBA00023125"/>
    </source>
</evidence>
<name>A0A6P4AK59_ZIZJJ</name>
<dbReference type="AlphaFoldDB" id="A0A6P4AK59"/>
<feature type="compositionally biased region" description="Polar residues" evidence="7">
    <location>
        <begin position="451"/>
        <end position="462"/>
    </location>
</feature>
<evidence type="ECO:0000313" key="10">
    <source>
        <dbReference type="RefSeq" id="XP_015898154.2"/>
    </source>
</evidence>
<dbReference type="InterPro" id="IPR006447">
    <property type="entry name" value="Myb_dom_plants"/>
</dbReference>
<keyword evidence="5" id="KW-0539">Nucleus</keyword>
<dbReference type="Gene3D" id="1.10.10.60">
    <property type="entry name" value="Homeodomain-like"/>
    <property type="match status" value="1"/>
</dbReference>
<dbReference type="InterPro" id="IPR044787">
    <property type="entry name" value="HHO5-like"/>
</dbReference>
<organism evidence="9 10">
    <name type="scientific">Ziziphus jujuba</name>
    <name type="common">Chinese jujube</name>
    <name type="synonym">Ziziphus sativa</name>
    <dbReference type="NCBI Taxonomy" id="326968"/>
    <lineage>
        <taxon>Eukaryota</taxon>
        <taxon>Viridiplantae</taxon>
        <taxon>Streptophyta</taxon>
        <taxon>Embryophyta</taxon>
        <taxon>Tracheophyta</taxon>
        <taxon>Spermatophyta</taxon>
        <taxon>Magnoliopsida</taxon>
        <taxon>eudicotyledons</taxon>
        <taxon>Gunneridae</taxon>
        <taxon>Pentapetalae</taxon>
        <taxon>rosids</taxon>
        <taxon>fabids</taxon>
        <taxon>Rosales</taxon>
        <taxon>Rhamnaceae</taxon>
        <taxon>Paliureae</taxon>
        <taxon>Ziziphus</taxon>
    </lineage>
</organism>
<feature type="compositionally biased region" description="Low complexity" evidence="7">
    <location>
        <begin position="238"/>
        <end position="256"/>
    </location>
</feature>
<dbReference type="InterPro" id="IPR001005">
    <property type="entry name" value="SANT/Myb"/>
</dbReference>
<dbReference type="GeneID" id="107431689"/>
<dbReference type="NCBIfam" id="TIGR01557">
    <property type="entry name" value="myb_SHAQKYF"/>
    <property type="match status" value="1"/>
</dbReference>
<evidence type="ECO:0000256" key="5">
    <source>
        <dbReference type="ARBA" id="ARBA00023242"/>
    </source>
</evidence>
<dbReference type="Proteomes" id="UP001652623">
    <property type="component" value="Chromosome 11"/>
</dbReference>
<keyword evidence="6" id="KW-0175">Coiled coil</keyword>
<dbReference type="InterPro" id="IPR017930">
    <property type="entry name" value="Myb_dom"/>
</dbReference>
<dbReference type="RefSeq" id="XP_015898154.2">
    <property type="nucleotide sequence ID" value="XM_016042668.4"/>
</dbReference>
<dbReference type="InterPro" id="IPR009057">
    <property type="entry name" value="Homeodomain-like_sf"/>
</dbReference>
<dbReference type="Pfam" id="PF26575">
    <property type="entry name" value="HHO5_N"/>
    <property type="match status" value="1"/>
</dbReference>
<dbReference type="InParanoid" id="A0A6P4AK59"/>
<keyword evidence="2" id="KW-0805">Transcription regulation</keyword>
<evidence type="ECO:0000256" key="6">
    <source>
        <dbReference type="SAM" id="Coils"/>
    </source>
</evidence>
<feature type="compositionally biased region" description="Gly residues" evidence="7">
    <location>
        <begin position="219"/>
        <end position="237"/>
    </location>
</feature>
<dbReference type="PANTHER" id="PTHR31003">
    <property type="entry name" value="MYB FAMILY TRANSCRIPTION FACTOR"/>
    <property type="match status" value="1"/>
</dbReference>
<dbReference type="SUPFAM" id="SSF46689">
    <property type="entry name" value="Homeodomain-like"/>
    <property type="match status" value="1"/>
</dbReference>
<evidence type="ECO:0000256" key="4">
    <source>
        <dbReference type="ARBA" id="ARBA00023163"/>
    </source>
</evidence>
<keyword evidence="4" id="KW-0804">Transcription</keyword>
<dbReference type="GO" id="GO:0003677">
    <property type="term" value="F:DNA binding"/>
    <property type="evidence" value="ECO:0007669"/>
    <property type="project" value="UniProtKB-KW"/>
</dbReference>
<proteinExistence type="predicted"/>
<evidence type="ECO:0000256" key="2">
    <source>
        <dbReference type="ARBA" id="ARBA00023015"/>
    </source>
</evidence>
<accession>A0A6P4AK59</accession>
<feature type="region of interest" description="Disordered" evidence="7">
    <location>
        <begin position="379"/>
        <end position="462"/>
    </location>
</feature>
<dbReference type="FunCoup" id="A0A6P4AK59">
    <property type="interactions" value="395"/>
</dbReference>
<reference evidence="10" key="1">
    <citation type="submission" date="2025-08" db="UniProtKB">
        <authorList>
            <consortium name="RefSeq"/>
        </authorList>
    </citation>
    <scope>IDENTIFICATION</scope>
    <source>
        <tissue evidence="10">Seedling</tissue>
    </source>
</reference>
<keyword evidence="9" id="KW-1185">Reference proteome</keyword>
<evidence type="ECO:0000256" key="7">
    <source>
        <dbReference type="SAM" id="MobiDB-lite"/>
    </source>
</evidence>
<evidence type="ECO:0000259" key="8">
    <source>
        <dbReference type="PROSITE" id="PS51294"/>
    </source>
</evidence>
<dbReference type="GO" id="GO:0005634">
    <property type="term" value="C:nucleus"/>
    <property type="evidence" value="ECO:0007669"/>
    <property type="project" value="UniProtKB-SubCell"/>
</dbReference>
<feature type="domain" description="HTH myb-type" evidence="8">
    <location>
        <begin position="257"/>
        <end position="317"/>
    </location>
</feature>